<accession>X1L0X6</accession>
<comment type="caution">
    <text evidence="1">The sequence shown here is derived from an EMBL/GenBank/DDBJ whole genome shotgun (WGS) entry which is preliminary data.</text>
</comment>
<gene>
    <name evidence="1" type="ORF">S06H3_13152</name>
</gene>
<dbReference type="AlphaFoldDB" id="X1L0X6"/>
<sequence length="47" mass="5460">MDLDKEILIAKRYISDAIGRLGKYSGEELVSQRAEKFESMGFFMEEQ</sequence>
<protein>
    <submittedName>
        <fullName evidence="1">Uncharacterized protein</fullName>
    </submittedName>
</protein>
<name>X1L0X6_9ZZZZ</name>
<organism evidence="1">
    <name type="scientific">marine sediment metagenome</name>
    <dbReference type="NCBI Taxonomy" id="412755"/>
    <lineage>
        <taxon>unclassified sequences</taxon>
        <taxon>metagenomes</taxon>
        <taxon>ecological metagenomes</taxon>
    </lineage>
</organism>
<proteinExistence type="predicted"/>
<dbReference type="EMBL" id="BARV01006418">
    <property type="protein sequence ID" value="GAI12628.1"/>
    <property type="molecule type" value="Genomic_DNA"/>
</dbReference>
<evidence type="ECO:0000313" key="1">
    <source>
        <dbReference type="EMBL" id="GAI12628.1"/>
    </source>
</evidence>
<reference evidence="1" key="1">
    <citation type="journal article" date="2014" name="Front. Microbiol.">
        <title>High frequency of phylogenetically diverse reductive dehalogenase-homologous genes in deep subseafloor sedimentary metagenomes.</title>
        <authorList>
            <person name="Kawai M."/>
            <person name="Futagami T."/>
            <person name="Toyoda A."/>
            <person name="Takaki Y."/>
            <person name="Nishi S."/>
            <person name="Hori S."/>
            <person name="Arai W."/>
            <person name="Tsubouchi T."/>
            <person name="Morono Y."/>
            <person name="Uchiyama I."/>
            <person name="Ito T."/>
            <person name="Fujiyama A."/>
            <person name="Inagaki F."/>
            <person name="Takami H."/>
        </authorList>
    </citation>
    <scope>NUCLEOTIDE SEQUENCE</scope>
    <source>
        <strain evidence="1">Expedition CK06-06</strain>
    </source>
</reference>